<dbReference type="Proteomes" id="UP000626026">
    <property type="component" value="Unassembled WGS sequence"/>
</dbReference>
<evidence type="ECO:0008006" key="3">
    <source>
        <dbReference type="Google" id="ProtNLM"/>
    </source>
</evidence>
<comment type="caution">
    <text evidence="1">The sequence shown here is derived from an EMBL/GenBank/DDBJ whole genome shotgun (WGS) entry which is preliminary data.</text>
</comment>
<protein>
    <recommendedName>
        <fullName evidence="3">Capsule polysaccharide biosynthesis protein</fullName>
    </recommendedName>
</protein>
<name>A0ABR7RIM4_9PROT</name>
<organism evidence="1 2">
    <name type="scientific">Teichococcus aerophilus</name>
    <dbReference type="NCBI Taxonomy" id="1224513"/>
    <lineage>
        <taxon>Bacteria</taxon>
        <taxon>Pseudomonadati</taxon>
        <taxon>Pseudomonadota</taxon>
        <taxon>Alphaproteobacteria</taxon>
        <taxon>Acetobacterales</taxon>
        <taxon>Roseomonadaceae</taxon>
        <taxon>Roseomonas</taxon>
    </lineage>
</organism>
<evidence type="ECO:0000313" key="2">
    <source>
        <dbReference type="Proteomes" id="UP000626026"/>
    </source>
</evidence>
<accession>A0ABR7RIM4</accession>
<evidence type="ECO:0000313" key="1">
    <source>
        <dbReference type="EMBL" id="MBC9205960.1"/>
    </source>
</evidence>
<dbReference type="EMBL" id="JACTVA010000004">
    <property type="protein sequence ID" value="MBC9205960.1"/>
    <property type="molecule type" value="Genomic_DNA"/>
</dbReference>
<keyword evidence="2" id="KW-1185">Reference proteome</keyword>
<reference evidence="1 2" key="1">
    <citation type="journal article" date="2013" name="Int. J. Syst. Evol. Microbiol.">
        <title>Roseomonas aerophila sp. nov., isolated from air.</title>
        <authorList>
            <person name="Kim S.J."/>
            <person name="Weon H.Y."/>
            <person name="Ahn J.H."/>
            <person name="Hong S.B."/>
            <person name="Seok S.J."/>
            <person name="Whang K.S."/>
            <person name="Kwon S.W."/>
        </authorList>
    </citation>
    <scope>NUCLEOTIDE SEQUENCE [LARGE SCALE GENOMIC DNA]</scope>
    <source>
        <strain evidence="1 2">NBRC 108923</strain>
    </source>
</reference>
<gene>
    <name evidence="1" type="ORF">IBL26_03855</name>
</gene>
<dbReference type="RefSeq" id="WP_187783134.1">
    <property type="nucleotide sequence ID" value="NZ_JACTVA010000004.1"/>
</dbReference>
<sequence length="390" mass="44040">MDQVAERAAGMNIIFSGDFARPSAATWRPTQHYNIRWLHDLFIGTLSRIVSAEIGYVAWNHAGVTRGQLQGEDIAKLYEACGLPKSMDGWAALYDLPYLPRDIQAMLADRFRDALVIGFEIPPYLKHFLLANGNPFIDFIIHPVRFHDDIFFGVQSSEPRLNQVLAHHAVDEEEIYLAAGIVRATAGRLSNIGMRPGTNLVLMQTQHDKTQIRDGRFVGFSDFLVQAFEQQVFDGPVMLKPHPIEPNNPHLRIIMASVRTCGLTTANFYELLCCENLNRVISLSSSTSTEAKYFLKDAEFLFKSPFDIFYAGDTFRPGFDSYYSVKDAYFGRAFWADLLEGLDFPGLRGAPVKPASLPVKPNRTRIALKSFWGYNQVDTDISARQYRPDV</sequence>
<proteinExistence type="predicted"/>